<dbReference type="InterPro" id="IPR011042">
    <property type="entry name" value="6-blade_b-propeller_TolB-like"/>
</dbReference>
<sequence>MKTTQTNHSILLLCTAFFLCSIQMAFAQKAVGMFEGHGDIGQNVKPGSASYNTKTGTYEIAGSGYNVWFDHDEFHYVWKKMKGDFLVYTRAAFIGKGVDPHRKVGWMARTSLDGNSAHINAVVHGDGLTSLQYRKTTGANTDEIKSKITHADVIQLERKGNTYTMRVAKFGEPFVTEQVSELNLGDEIYVGLFVGSHNKDVVEKGTFTDVRISVPAREGLVPYREYLGSHIEILDVNTGKREIVYTSPKSLQAPNWTPDNKTLIYNSDGLIYTLDLKTRQPKVLNTGDVKNNNNDHVLSFDGKMLGLSSGVSALGGSIIYTVPVTGGTPKQITPKGPSYLHGWSPDGKILVFTGQRNNEYDIYGVPSNGGPEVQLTTAKGLDDGPEYSPDGKYIYFNSNRNGTMQLFRMKADGTEQQALTNTDFHDWFPHISPDGKWIVFLSFLKEEVESGDHPFYKHVYLRMMPVSGGQPKVIAYIYGGQGTINTPSWSPDGKKVAFVSNTTDISIVEKNGAASTGN</sequence>
<dbReference type="EMBL" id="CP048222">
    <property type="protein sequence ID" value="QHT68934.1"/>
    <property type="molecule type" value="Genomic_DNA"/>
</dbReference>
<dbReference type="AlphaFoldDB" id="A0A6C0GM86"/>
<feature type="signal peptide" evidence="2">
    <location>
        <begin position="1"/>
        <end position="27"/>
    </location>
</feature>
<evidence type="ECO:0000256" key="1">
    <source>
        <dbReference type="ARBA" id="ARBA00009820"/>
    </source>
</evidence>
<dbReference type="KEGG" id="rhoz:GXP67_20915"/>
<comment type="similarity">
    <text evidence="1">Belongs to the TolB family.</text>
</comment>
<name>A0A6C0GM86_9BACT</name>
<gene>
    <name evidence="3" type="ORF">GXP67_20915</name>
</gene>
<dbReference type="InterPro" id="IPR011659">
    <property type="entry name" value="WD40"/>
</dbReference>
<evidence type="ECO:0000313" key="4">
    <source>
        <dbReference type="Proteomes" id="UP000480178"/>
    </source>
</evidence>
<proteinExistence type="inferred from homology"/>
<dbReference type="Proteomes" id="UP000480178">
    <property type="component" value="Chromosome"/>
</dbReference>
<evidence type="ECO:0000313" key="3">
    <source>
        <dbReference type="EMBL" id="QHT68934.1"/>
    </source>
</evidence>
<keyword evidence="2" id="KW-0732">Signal</keyword>
<protein>
    <submittedName>
        <fullName evidence="3">TolB family protein</fullName>
    </submittedName>
</protein>
<feature type="chain" id="PRO_5025405939" evidence="2">
    <location>
        <begin position="28"/>
        <end position="518"/>
    </location>
</feature>
<dbReference type="RefSeq" id="WP_162444931.1">
    <property type="nucleotide sequence ID" value="NZ_CP048222.1"/>
</dbReference>
<evidence type="ECO:0000256" key="2">
    <source>
        <dbReference type="SAM" id="SignalP"/>
    </source>
</evidence>
<dbReference type="SUPFAM" id="SSF82171">
    <property type="entry name" value="DPP6 N-terminal domain-like"/>
    <property type="match status" value="1"/>
</dbReference>
<keyword evidence="4" id="KW-1185">Reference proteome</keyword>
<dbReference type="Pfam" id="PF07676">
    <property type="entry name" value="PD40"/>
    <property type="match status" value="5"/>
</dbReference>
<dbReference type="Gene3D" id="2.120.10.30">
    <property type="entry name" value="TolB, C-terminal domain"/>
    <property type="match status" value="1"/>
</dbReference>
<accession>A0A6C0GM86</accession>
<reference evidence="3 4" key="1">
    <citation type="submission" date="2020-01" db="EMBL/GenBank/DDBJ databases">
        <authorList>
            <person name="Kim M.K."/>
        </authorList>
    </citation>
    <scope>NUCLEOTIDE SEQUENCE [LARGE SCALE GENOMIC DNA]</scope>
    <source>
        <strain evidence="3 4">172606-1</strain>
    </source>
</reference>
<dbReference type="PANTHER" id="PTHR36842:SF1">
    <property type="entry name" value="PROTEIN TOLB"/>
    <property type="match status" value="1"/>
</dbReference>
<dbReference type="PANTHER" id="PTHR36842">
    <property type="entry name" value="PROTEIN TOLB HOMOLOG"/>
    <property type="match status" value="1"/>
</dbReference>
<organism evidence="3 4">
    <name type="scientific">Rhodocytophaga rosea</name>
    <dbReference type="NCBI Taxonomy" id="2704465"/>
    <lineage>
        <taxon>Bacteria</taxon>
        <taxon>Pseudomonadati</taxon>
        <taxon>Bacteroidota</taxon>
        <taxon>Cytophagia</taxon>
        <taxon>Cytophagales</taxon>
        <taxon>Rhodocytophagaceae</taxon>
        <taxon>Rhodocytophaga</taxon>
    </lineage>
</organism>